<evidence type="ECO:0000259" key="1">
    <source>
        <dbReference type="PROSITE" id="PS51704"/>
    </source>
</evidence>
<dbReference type="PANTHER" id="PTHR46211:SF1">
    <property type="entry name" value="GLYCEROPHOSPHODIESTER PHOSPHODIESTERASE, CYTOPLASMIC"/>
    <property type="match status" value="1"/>
</dbReference>
<organism evidence="2 3">
    <name type="scientific">Vibrio maritimus</name>
    <dbReference type="NCBI Taxonomy" id="990268"/>
    <lineage>
        <taxon>Bacteria</taxon>
        <taxon>Pseudomonadati</taxon>
        <taxon>Pseudomonadota</taxon>
        <taxon>Gammaproteobacteria</taxon>
        <taxon>Vibrionales</taxon>
        <taxon>Vibrionaceae</taxon>
        <taxon>Vibrio</taxon>
    </lineage>
</organism>
<dbReference type="AlphaFoldDB" id="A0A090RTU6"/>
<reference evidence="2 3" key="2">
    <citation type="submission" date="2014-09" db="EMBL/GenBank/DDBJ databases">
        <authorList>
            <consortium name="NBRP consortium"/>
            <person name="Sawabe T."/>
            <person name="Meirelles P."/>
            <person name="Nakanishi M."/>
            <person name="Sayaka M."/>
            <person name="Hattori M."/>
            <person name="Ohkuma M."/>
        </authorList>
    </citation>
    <scope>NUCLEOTIDE SEQUENCE [LARGE SCALE GENOMIC DNA]</scope>
    <source>
        <strain evidence="3">JCM19235</strain>
    </source>
</reference>
<dbReference type="InterPro" id="IPR017946">
    <property type="entry name" value="PLC-like_Pdiesterase_TIM-brl"/>
</dbReference>
<comment type="caution">
    <text evidence="2">The sequence shown here is derived from an EMBL/GenBank/DDBJ whole genome shotgun (WGS) entry which is preliminary data.</text>
</comment>
<dbReference type="InterPro" id="IPR030395">
    <property type="entry name" value="GP_PDE_dom"/>
</dbReference>
<dbReference type="SUPFAM" id="SSF51695">
    <property type="entry name" value="PLC-like phosphodiesterases"/>
    <property type="match status" value="1"/>
</dbReference>
<dbReference type="PROSITE" id="PS51704">
    <property type="entry name" value="GP_PDE"/>
    <property type="match status" value="1"/>
</dbReference>
<reference evidence="2 3" key="1">
    <citation type="submission" date="2014-09" db="EMBL/GenBank/DDBJ databases">
        <title>Vibrio maritimus JCM 19235. (C45) whole genome shotgun sequence.</title>
        <authorList>
            <person name="Sawabe T."/>
            <person name="Meirelles P."/>
            <person name="Nakanishi M."/>
            <person name="Sayaka M."/>
            <person name="Hattori M."/>
            <person name="Ohkuma M."/>
        </authorList>
    </citation>
    <scope>NUCLEOTIDE SEQUENCE [LARGE SCALE GENOMIC DNA]</scope>
    <source>
        <strain evidence="3">JCM19235</strain>
    </source>
</reference>
<name>A0A090RTU6_9VIBR</name>
<dbReference type="Gene3D" id="3.20.20.190">
    <property type="entry name" value="Phosphatidylinositol (PI) phosphodiesterase"/>
    <property type="match status" value="1"/>
</dbReference>
<keyword evidence="3" id="KW-1185">Reference proteome</keyword>
<dbReference type="EMBL" id="BBMR01000003">
    <property type="protein sequence ID" value="GAL18845.1"/>
    <property type="molecule type" value="Genomic_DNA"/>
</dbReference>
<dbReference type="Pfam" id="PF03009">
    <property type="entry name" value="GDPD"/>
    <property type="match status" value="1"/>
</dbReference>
<feature type="domain" description="GP-PDE" evidence="1">
    <location>
        <begin position="3"/>
        <end position="238"/>
    </location>
</feature>
<sequence length="246" mass="27543">MSVIFVGHRGVAGTHPENTMISIQAAKQLGMKWVEVDVQPTKDNVLVVCHDHTVNRCSNGKGRVDELTLKELQSLDFGSWKSGEFQGEPIITLEALLEFCGANDMSINLEVKVDSHDPAYVVSLLKTELEKSAFNKSNLIISSFSNNVMRELHQAELGIRLGVLAKRVNRKTLATILDVNAFSCHLDYKWLTANHINILRELDVEIWCYTVNNPKSFKHLDSVDAVFTDFPTRFEGATNLETSTQP</sequence>
<keyword evidence="2" id="KW-0378">Hydrolase</keyword>
<dbReference type="EC" id="3.1.4.46" evidence="2"/>
<dbReference type="PANTHER" id="PTHR46211">
    <property type="entry name" value="GLYCEROPHOSPHORYL DIESTER PHOSPHODIESTERASE"/>
    <property type="match status" value="1"/>
</dbReference>
<dbReference type="Proteomes" id="UP000029228">
    <property type="component" value="Unassembled WGS sequence"/>
</dbReference>
<gene>
    <name evidence="2" type="ORF">JCM19235_2268</name>
</gene>
<dbReference type="OrthoDB" id="9795622at2"/>
<protein>
    <submittedName>
        <fullName evidence="2">Glycerophosphoryl diester phosphodiesterase</fullName>
        <ecNumber evidence="2">3.1.4.46</ecNumber>
    </submittedName>
</protein>
<evidence type="ECO:0000313" key="2">
    <source>
        <dbReference type="EMBL" id="GAL18845.1"/>
    </source>
</evidence>
<dbReference type="STRING" id="990268.JCM19235_2268"/>
<proteinExistence type="predicted"/>
<dbReference type="GO" id="GO:0006629">
    <property type="term" value="P:lipid metabolic process"/>
    <property type="evidence" value="ECO:0007669"/>
    <property type="project" value="InterPro"/>
</dbReference>
<dbReference type="GO" id="GO:0008889">
    <property type="term" value="F:glycerophosphodiester phosphodiesterase activity"/>
    <property type="evidence" value="ECO:0007669"/>
    <property type="project" value="UniProtKB-EC"/>
</dbReference>
<evidence type="ECO:0000313" key="3">
    <source>
        <dbReference type="Proteomes" id="UP000029228"/>
    </source>
</evidence>
<accession>A0A090RTU6</accession>